<dbReference type="RefSeq" id="WP_187036840.1">
    <property type="nucleotide sequence ID" value="NZ_CP060286.1"/>
</dbReference>
<dbReference type="AlphaFoldDB" id="A0A7G8TD46"/>
<gene>
    <name evidence="2" type="ORF">HCR03_04545</name>
</gene>
<name>A0A7G8TD46_9FIRM</name>
<organism evidence="2 3">
    <name type="scientific">Caproicibacter fermentans</name>
    <dbReference type="NCBI Taxonomy" id="2576756"/>
    <lineage>
        <taxon>Bacteria</taxon>
        <taxon>Bacillati</taxon>
        <taxon>Bacillota</taxon>
        <taxon>Clostridia</taxon>
        <taxon>Eubacteriales</taxon>
        <taxon>Acutalibacteraceae</taxon>
        <taxon>Caproicibacter</taxon>
    </lineage>
</organism>
<feature type="compositionally biased region" description="Basic and acidic residues" evidence="1">
    <location>
        <begin position="150"/>
        <end position="161"/>
    </location>
</feature>
<accession>A0A7G8TD46</accession>
<dbReference type="EMBL" id="CP060286">
    <property type="protein sequence ID" value="QNK41537.1"/>
    <property type="molecule type" value="Genomic_DNA"/>
</dbReference>
<evidence type="ECO:0000256" key="1">
    <source>
        <dbReference type="SAM" id="MobiDB-lite"/>
    </source>
</evidence>
<evidence type="ECO:0000313" key="3">
    <source>
        <dbReference type="Proteomes" id="UP000515909"/>
    </source>
</evidence>
<evidence type="ECO:0000313" key="2">
    <source>
        <dbReference type="EMBL" id="QNK41537.1"/>
    </source>
</evidence>
<proteinExistence type="predicted"/>
<evidence type="ECO:0008006" key="4">
    <source>
        <dbReference type="Google" id="ProtNLM"/>
    </source>
</evidence>
<reference evidence="2 3" key="1">
    <citation type="submission" date="2020-08" db="EMBL/GenBank/DDBJ databases">
        <title>The isolate Caproiciproducens sp. 7D4C2 produces n-caproate at mildly acidic conditions from hexoses: genome and rBOX comparison with related strains and chain-elongating bacteria.</title>
        <authorList>
            <person name="Esquivel-Elizondo S."/>
            <person name="Bagci C."/>
            <person name="Temovska M."/>
            <person name="Jeon B.S."/>
            <person name="Bessarab I."/>
            <person name="Williams R.B.H."/>
            <person name="Huson D.H."/>
            <person name="Angenent L.T."/>
        </authorList>
    </citation>
    <scope>NUCLEOTIDE SEQUENCE [LARGE SCALE GENOMIC DNA]</scope>
    <source>
        <strain evidence="2 3">7D4C2</strain>
    </source>
</reference>
<dbReference type="Proteomes" id="UP000515909">
    <property type="component" value="Chromosome"/>
</dbReference>
<protein>
    <recommendedName>
        <fullName evidence="4">Helix-turn-helix domain-containing protein</fullName>
    </recommendedName>
</protein>
<feature type="region of interest" description="Disordered" evidence="1">
    <location>
        <begin position="113"/>
        <end position="207"/>
    </location>
</feature>
<dbReference type="KEGG" id="cfem:HCR03_04545"/>
<sequence>MKSGTFRRKTNFAAVSNSALKDKRLSLKAKGLYALIQSYITMPNITLGKSKLRDLCLEGEKAFDSAWKELKDCGYLKIHRSPTGEKDQFVYEYELLDEADGSSPAFLTLNKHGEVAPSKDSNGETAPHTPKKEVCETDFSSADHAAAPHTDNDSGKPENRHIPQNGGDADFSDDPYKMEIPHPPHFAPYANGTPCEAHPVPNGGGYK</sequence>